<feature type="region of interest" description="Disordered" evidence="1">
    <location>
        <begin position="207"/>
        <end position="229"/>
    </location>
</feature>
<sequence>MGFIKTAGIGLGSLFLIGACLGGTDDDAGSEKASAGPSKTDSKAESKADGDDGTAAEESEPTQHDVWVNHYEDRNKRIQKALTRRLPAYQQPMEAVNESLASCDEIADGRPLAKRVKNAATRWSASPDQAIVVLTVVAENVCPDVAKTHTKQVEQKRKADARVAARRRAAAAKAERERQAQLAQQQQSQQAYYANCTEVEAAGAAPIYTGDPGYSGDLDRDGDGVACEQ</sequence>
<dbReference type="Pfam" id="PF05901">
    <property type="entry name" value="Excalibur"/>
    <property type="match status" value="1"/>
</dbReference>
<feature type="domain" description="Excalibur calcium-binding" evidence="2">
    <location>
        <begin position="192"/>
        <end position="228"/>
    </location>
</feature>
<dbReference type="Proteomes" id="UP000297496">
    <property type="component" value="Unassembled WGS sequence"/>
</dbReference>
<organism evidence="3 4">
    <name type="scientific">Nocardioides eburneiflavus</name>
    <dbReference type="NCBI Taxonomy" id="2518372"/>
    <lineage>
        <taxon>Bacteria</taxon>
        <taxon>Bacillati</taxon>
        <taxon>Actinomycetota</taxon>
        <taxon>Actinomycetes</taxon>
        <taxon>Propionibacteriales</taxon>
        <taxon>Nocardioidaceae</taxon>
        <taxon>Nocardioides</taxon>
    </lineage>
</organism>
<dbReference type="RefSeq" id="WP_135837555.1">
    <property type="nucleotide sequence ID" value="NZ_SRRO01000001.1"/>
</dbReference>
<feature type="compositionally biased region" description="Basic and acidic residues" evidence="1">
    <location>
        <begin position="40"/>
        <end position="50"/>
    </location>
</feature>
<evidence type="ECO:0000313" key="4">
    <source>
        <dbReference type="Proteomes" id="UP000297496"/>
    </source>
</evidence>
<keyword evidence="4" id="KW-1185">Reference proteome</keyword>
<reference evidence="3 4" key="1">
    <citation type="submission" date="2019-04" db="EMBL/GenBank/DDBJ databases">
        <title>Three New Species of Nocardioides, Nocardioides euryhalodurans sp. nov., Nocardioides seonyuensis sp. nov. and Nocardioides eburneoflavus sp. nov. Isolated from Soil.</title>
        <authorList>
            <person name="Roh S.G."/>
            <person name="Lee C."/>
            <person name="Kim M.-K."/>
            <person name="Kim S.B."/>
        </authorList>
    </citation>
    <scope>NUCLEOTIDE SEQUENCE [LARGE SCALE GENOMIC DNA]</scope>
    <source>
        <strain evidence="3 4">MMS17-SY213</strain>
    </source>
</reference>
<gene>
    <name evidence="3" type="ORF">EXE59_02940</name>
</gene>
<dbReference type="AlphaFoldDB" id="A0A4Z1CIG0"/>
<feature type="region of interest" description="Disordered" evidence="1">
    <location>
        <begin position="26"/>
        <end position="67"/>
    </location>
</feature>
<feature type="region of interest" description="Disordered" evidence="1">
    <location>
        <begin position="166"/>
        <end position="187"/>
    </location>
</feature>
<name>A0A4Z1CIG0_9ACTN</name>
<evidence type="ECO:0000259" key="2">
    <source>
        <dbReference type="SMART" id="SM00894"/>
    </source>
</evidence>
<dbReference type="PROSITE" id="PS51257">
    <property type="entry name" value="PROKAR_LIPOPROTEIN"/>
    <property type="match status" value="1"/>
</dbReference>
<feature type="compositionally biased region" description="Acidic residues" evidence="1">
    <location>
        <begin position="51"/>
        <end position="60"/>
    </location>
</feature>
<dbReference type="InterPro" id="IPR008613">
    <property type="entry name" value="Excalibur_Ca-bd_domain"/>
</dbReference>
<evidence type="ECO:0000313" key="3">
    <source>
        <dbReference type="EMBL" id="TGN63013.1"/>
    </source>
</evidence>
<dbReference type="OrthoDB" id="5196645at2"/>
<proteinExistence type="predicted"/>
<protein>
    <submittedName>
        <fullName evidence="3">Excalibur calcium-binding domain-containing protein</fullName>
    </submittedName>
</protein>
<accession>A0A4Z1CIG0</accession>
<comment type="caution">
    <text evidence="3">The sequence shown here is derived from an EMBL/GenBank/DDBJ whole genome shotgun (WGS) entry which is preliminary data.</text>
</comment>
<dbReference type="SMART" id="SM00894">
    <property type="entry name" value="Excalibur"/>
    <property type="match status" value="1"/>
</dbReference>
<evidence type="ECO:0000256" key="1">
    <source>
        <dbReference type="SAM" id="MobiDB-lite"/>
    </source>
</evidence>
<dbReference type="EMBL" id="SRRO01000001">
    <property type="protein sequence ID" value="TGN63013.1"/>
    <property type="molecule type" value="Genomic_DNA"/>
</dbReference>